<dbReference type="RefSeq" id="WP_068605882.1">
    <property type="nucleotide sequence ID" value="NZ_CP011388.1"/>
</dbReference>
<evidence type="ECO:0000256" key="7">
    <source>
        <dbReference type="SAM" id="Phobius"/>
    </source>
</evidence>
<evidence type="ECO:0000256" key="5">
    <source>
        <dbReference type="ARBA" id="ARBA00022989"/>
    </source>
</evidence>
<feature type="domain" description="EamA" evidence="8">
    <location>
        <begin position="6"/>
        <end position="140"/>
    </location>
</feature>
<sequence>MKRTWLADLSLLLVALVWGTTFVIVQNAIQTLPPFSFNAIRFAMAALMLLVMMLVFFRSQLTAFRVGMLLPGVFLGFMLFCGYAFQTAGLLYTTSANTGFITGLSVVLVPLFAVFLLKEQLRIPSILGAAAAAGGLYFLTLGETFAVNFGDVLVLLCAVAFALHIVYTGKFAPSYPPLLLALMQIATVAVLSSFGALLLEPRTALSTEVLLQPDVMWALLITSLFATAIAFVVQTACQRFTTPARVAIIFAMEPVFAALTAVLWAGEQLGPKALFGCLLIFGGMLLSELQPNVRALSTKSKSR</sequence>
<comment type="subcellular location">
    <subcellularLocation>
        <location evidence="1">Cell membrane</location>
        <topology evidence="1">Multi-pass membrane protein</topology>
    </subcellularLocation>
</comment>
<feature type="transmembrane region" description="Helical" evidence="7">
    <location>
        <begin position="98"/>
        <end position="116"/>
    </location>
</feature>
<keyword evidence="5 7" id="KW-1133">Transmembrane helix</keyword>
<feature type="transmembrane region" description="Helical" evidence="7">
    <location>
        <begin position="246"/>
        <end position="266"/>
    </location>
</feature>
<dbReference type="InterPro" id="IPR000620">
    <property type="entry name" value="EamA_dom"/>
</dbReference>
<dbReference type="InterPro" id="IPR051258">
    <property type="entry name" value="Diverse_Substrate_Transporter"/>
</dbReference>
<protein>
    <submittedName>
        <fullName evidence="9">Membrane protein</fullName>
    </submittedName>
</protein>
<organism evidence="9 10">
    <name type="scientific">Paenibacillus swuensis</name>
    <dbReference type="NCBI Taxonomy" id="1178515"/>
    <lineage>
        <taxon>Bacteria</taxon>
        <taxon>Bacillati</taxon>
        <taxon>Bacillota</taxon>
        <taxon>Bacilli</taxon>
        <taxon>Bacillales</taxon>
        <taxon>Paenibacillaceae</taxon>
        <taxon>Paenibacillus</taxon>
    </lineage>
</organism>
<feature type="transmembrane region" description="Helical" evidence="7">
    <location>
        <begin position="69"/>
        <end position="92"/>
    </location>
</feature>
<keyword evidence="4 7" id="KW-0812">Transmembrane</keyword>
<feature type="transmembrane region" description="Helical" evidence="7">
    <location>
        <begin position="35"/>
        <end position="57"/>
    </location>
</feature>
<feature type="transmembrane region" description="Helical" evidence="7">
    <location>
        <begin position="215"/>
        <end position="234"/>
    </location>
</feature>
<keyword evidence="6 7" id="KW-0472">Membrane</keyword>
<evidence type="ECO:0000256" key="4">
    <source>
        <dbReference type="ARBA" id="ARBA00022692"/>
    </source>
</evidence>
<evidence type="ECO:0000313" key="9">
    <source>
        <dbReference type="EMBL" id="ANE46342.1"/>
    </source>
</evidence>
<dbReference type="AlphaFoldDB" id="A0A172TH94"/>
<dbReference type="PANTHER" id="PTHR42920:SF5">
    <property type="entry name" value="EAMA DOMAIN-CONTAINING PROTEIN"/>
    <property type="match status" value="1"/>
</dbReference>
<reference evidence="9 10" key="1">
    <citation type="submission" date="2015-01" db="EMBL/GenBank/DDBJ databases">
        <title>Paenibacillus swuensis/DY6/whole genome sequencing.</title>
        <authorList>
            <person name="Kim M.K."/>
            <person name="Srinivasan S."/>
            <person name="Lee J.-J."/>
        </authorList>
    </citation>
    <scope>NUCLEOTIDE SEQUENCE [LARGE SCALE GENOMIC DNA]</scope>
    <source>
        <strain evidence="9 10">DY6</strain>
    </source>
</reference>
<feature type="transmembrane region" description="Helical" evidence="7">
    <location>
        <begin position="178"/>
        <end position="199"/>
    </location>
</feature>
<feature type="transmembrane region" description="Helical" evidence="7">
    <location>
        <begin position="145"/>
        <end position="166"/>
    </location>
</feature>
<gene>
    <name evidence="9" type="ORF">SY83_08690</name>
</gene>
<dbReference type="EMBL" id="CP011388">
    <property type="protein sequence ID" value="ANE46342.1"/>
    <property type="molecule type" value="Genomic_DNA"/>
</dbReference>
<dbReference type="Pfam" id="PF00892">
    <property type="entry name" value="EamA"/>
    <property type="match status" value="2"/>
</dbReference>
<keyword evidence="10" id="KW-1185">Reference proteome</keyword>
<dbReference type="PANTHER" id="PTHR42920">
    <property type="entry name" value="OS03G0707200 PROTEIN-RELATED"/>
    <property type="match status" value="1"/>
</dbReference>
<proteinExistence type="inferred from homology"/>
<dbReference type="PATRIC" id="fig|1178515.4.peg.1733"/>
<evidence type="ECO:0000256" key="6">
    <source>
        <dbReference type="ARBA" id="ARBA00023136"/>
    </source>
</evidence>
<dbReference type="InterPro" id="IPR037185">
    <property type="entry name" value="EmrE-like"/>
</dbReference>
<feature type="domain" description="EamA" evidence="8">
    <location>
        <begin position="149"/>
        <end position="286"/>
    </location>
</feature>
<dbReference type="KEGG" id="pswu:SY83_08690"/>
<evidence type="ECO:0000313" key="10">
    <source>
        <dbReference type="Proteomes" id="UP000076927"/>
    </source>
</evidence>
<dbReference type="Proteomes" id="UP000076927">
    <property type="component" value="Chromosome"/>
</dbReference>
<accession>A0A172TH94</accession>
<evidence type="ECO:0000256" key="3">
    <source>
        <dbReference type="ARBA" id="ARBA00022475"/>
    </source>
</evidence>
<evidence type="ECO:0000256" key="1">
    <source>
        <dbReference type="ARBA" id="ARBA00004651"/>
    </source>
</evidence>
<feature type="transmembrane region" description="Helical" evidence="7">
    <location>
        <begin position="123"/>
        <end position="139"/>
    </location>
</feature>
<dbReference type="OrthoDB" id="9804865at2"/>
<evidence type="ECO:0000259" key="8">
    <source>
        <dbReference type="Pfam" id="PF00892"/>
    </source>
</evidence>
<keyword evidence="3" id="KW-1003">Cell membrane</keyword>
<dbReference type="SUPFAM" id="SSF103481">
    <property type="entry name" value="Multidrug resistance efflux transporter EmrE"/>
    <property type="match status" value="2"/>
</dbReference>
<name>A0A172TH94_9BACL</name>
<dbReference type="STRING" id="1178515.SY83_08690"/>
<evidence type="ECO:0000256" key="2">
    <source>
        <dbReference type="ARBA" id="ARBA00007362"/>
    </source>
</evidence>
<dbReference type="GO" id="GO:0005886">
    <property type="term" value="C:plasma membrane"/>
    <property type="evidence" value="ECO:0007669"/>
    <property type="project" value="UniProtKB-SubCell"/>
</dbReference>
<comment type="similarity">
    <text evidence="2">Belongs to the EamA transporter family.</text>
</comment>